<evidence type="ECO:0000313" key="2">
    <source>
        <dbReference type="Proteomes" id="UP000031390"/>
    </source>
</evidence>
<dbReference type="AlphaFoldDB" id="A0A0C1HB50"/>
<name>A0A0C1HB50_9NEIS</name>
<gene>
    <name evidence="1" type="ORF">MCC93_05710</name>
</gene>
<proteinExistence type="predicted"/>
<organism evidence="1 2">
    <name type="scientific">Morococcus cerebrosus</name>
    <dbReference type="NCBI Taxonomy" id="1056807"/>
    <lineage>
        <taxon>Bacteria</taxon>
        <taxon>Pseudomonadati</taxon>
        <taxon>Pseudomonadota</taxon>
        <taxon>Betaproteobacteria</taxon>
        <taxon>Neisseriales</taxon>
        <taxon>Neisseriaceae</taxon>
        <taxon>Morococcus</taxon>
    </lineage>
</organism>
<dbReference type="EMBL" id="JUFZ01000023">
    <property type="protein sequence ID" value="KIC11457.1"/>
    <property type="molecule type" value="Genomic_DNA"/>
</dbReference>
<dbReference type="Proteomes" id="UP000031390">
    <property type="component" value="Unassembled WGS sequence"/>
</dbReference>
<reference evidence="1 2" key="1">
    <citation type="submission" date="2014-12" db="EMBL/GenBank/DDBJ databases">
        <title>Genome sequence of Morococcus cerebrosus.</title>
        <authorList>
            <person name="Shin S.-K."/>
            <person name="Yi H."/>
        </authorList>
    </citation>
    <scope>NUCLEOTIDE SEQUENCE [LARGE SCALE GENOMIC DNA]</scope>
    <source>
        <strain evidence="1 2">CIP 81.93</strain>
    </source>
</reference>
<comment type="caution">
    <text evidence="1">The sequence shown here is derived from an EMBL/GenBank/DDBJ whole genome shotgun (WGS) entry which is preliminary data.</text>
</comment>
<protein>
    <submittedName>
        <fullName evidence="1">Uncharacterized protein</fullName>
    </submittedName>
</protein>
<accession>A0A0C1HB50</accession>
<sequence>MMYATFDSARRYSYNSRFANVKRSSENKNRVFRRPLNRLNE</sequence>
<evidence type="ECO:0000313" key="1">
    <source>
        <dbReference type="EMBL" id="KIC11457.1"/>
    </source>
</evidence>